<comment type="caution">
    <text evidence="2">The sequence shown here is derived from an EMBL/GenBank/DDBJ whole genome shotgun (WGS) entry which is preliminary data.</text>
</comment>
<feature type="transmembrane region" description="Helical" evidence="1">
    <location>
        <begin position="12"/>
        <end position="31"/>
    </location>
</feature>
<evidence type="ECO:0008006" key="4">
    <source>
        <dbReference type="Google" id="ProtNLM"/>
    </source>
</evidence>
<protein>
    <recommendedName>
        <fullName evidence="4">ABC transporter permease</fullName>
    </recommendedName>
</protein>
<sequence>MLNVFTKNMTAGRGYIALAAMICGRWTPLGSHGASVFFGYVLALQMNAQGLAIPAQILEIIPYMTTLLVLAFVAKRARGPAHVGKNLLLASTKMEELS</sequence>
<dbReference type="PANTHER" id="PTHR43370">
    <property type="entry name" value="SUGAR ABC TRANSPORTER INTEGRAL MEMBRANE PROTEIN-RELATED"/>
    <property type="match status" value="1"/>
</dbReference>
<evidence type="ECO:0000313" key="2">
    <source>
        <dbReference type="EMBL" id="TGE34718.1"/>
    </source>
</evidence>
<name>A0A4Z0QW32_9FIRM</name>
<accession>A0A4Z0QW32</accession>
<evidence type="ECO:0000256" key="1">
    <source>
        <dbReference type="SAM" id="Phobius"/>
    </source>
</evidence>
<keyword evidence="1" id="KW-0472">Membrane</keyword>
<dbReference type="EMBL" id="SPQQ01000033">
    <property type="protein sequence ID" value="TGE34718.1"/>
    <property type="molecule type" value="Genomic_DNA"/>
</dbReference>
<proteinExistence type="predicted"/>
<keyword evidence="3" id="KW-1185">Reference proteome</keyword>
<evidence type="ECO:0000313" key="3">
    <source>
        <dbReference type="Proteomes" id="UP000298460"/>
    </source>
</evidence>
<organism evidence="2 3">
    <name type="scientific">Desulfosporosinus fructosivorans</name>
    <dbReference type="NCBI Taxonomy" id="2018669"/>
    <lineage>
        <taxon>Bacteria</taxon>
        <taxon>Bacillati</taxon>
        <taxon>Bacillota</taxon>
        <taxon>Clostridia</taxon>
        <taxon>Eubacteriales</taxon>
        <taxon>Desulfitobacteriaceae</taxon>
        <taxon>Desulfosporosinus</taxon>
    </lineage>
</organism>
<keyword evidence="1" id="KW-0812">Transmembrane</keyword>
<reference evidence="2 3" key="1">
    <citation type="submission" date="2019-03" db="EMBL/GenBank/DDBJ databases">
        <title>Draft Genome Sequence of Desulfosporosinus fructosivorans Strain 63.6F, Isolated from Marine Sediment in the Baltic Sea.</title>
        <authorList>
            <person name="Hausmann B."/>
            <person name="Vandieken V."/>
            <person name="Pjevac P."/>
            <person name="Schreck K."/>
            <person name="Herbold C.W."/>
            <person name="Loy A."/>
        </authorList>
    </citation>
    <scope>NUCLEOTIDE SEQUENCE [LARGE SCALE GENOMIC DNA]</scope>
    <source>
        <strain evidence="2 3">63.6F</strain>
    </source>
</reference>
<dbReference type="PANTHER" id="PTHR43370:SF1">
    <property type="entry name" value="GUANOSINE ABC TRANSPORTER PERMEASE PROTEIN NUPQ"/>
    <property type="match status" value="1"/>
</dbReference>
<feature type="transmembrane region" description="Helical" evidence="1">
    <location>
        <begin position="51"/>
        <end position="73"/>
    </location>
</feature>
<dbReference type="AlphaFoldDB" id="A0A4Z0QW32"/>
<dbReference type="OrthoDB" id="9792579at2"/>
<gene>
    <name evidence="2" type="ORF">E4K67_29275</name>
</gene>
<keyword evidence="1" id="KW-1133">Transmembrane helix</keyword>
<dbReference type="Proteomes" id="UP000298460">
    <property type="component" value="Unassembled WGS sequence"/>
</dbReference>